<keyword evidence="2" id="KW-1185">Reference proteome</keyword>
<evidence type="ECO:0000313" key="2">
    <source>
        <dbReference type="Proteomes" id="UP000673691"/>
    </source>
</evidence>
<name>A0A8H7ZXM6_9FUNG</name>
<comment type="caution">
    <text evidence="1">The sequence shown here is derived from an EMBL/GenBank/DDBJ whole genome shotgun (WGS) entry which is preliminary data.</text>
</comment>
<gene>
    <name evidence="1" type="ORF">BJ554DRAFT_6503</name>
</gene>
<protein>
    <submittedName>
        <fullName evidence="1">Uncharacterized protein</fullName>
    </submittedName>
</protein>
<dbReference type="EMBL" id="JAEFCI010003827">
    <property type="protein sequence ID" value="KAG5461321.1"/>
    <property type="molecule type" value="Genomic_DNA"/>
</dbReference>
<proteinExistence type="predicted"/>
<evidence type="ECO:0000313" key="1">
    <source>
        <dbReference type="EMBL" id="KAG5461321.1"/>
    </source>
</evidence>
<accession>A0A8H7ZXM6</accession>
<dbReference type="AlphaFoldDB" id="A0A8H7ZXM6"/>
<organism evidence="1 2">
    <name type="scientific">Olpidium bornovanus</name>
    <dbReference type="NCBI Taxonomy" id="278681"/>
    <lineage>
        <taxon>Eukaryota</taxon>
        <taxon>Fungi</taxon>
        <taxon>Fungi incertae sedis</taxon>
        <taxon>Olpidiomycota</taxon>
        <taxon>Olpidiomycotina</taxon>
        <taxon>Olpidiomycetes</taxon>
        <taxon>Olpidiales</taxon>
        <taxon>Olpidiaceae</taxon>
        <taxon>Olpidium</taxon>
    </lineage>
</organism>
<dbReference type="Proteomes" id="UP000673691">
    <property type="component" value="Unassembled WGS sequence"/>
</dbReference>
<reference evidence="1 2" key="1">
    <citation type="journal article" name="Sci. Rep.">
        <title>Genome-scale phylogenetic analyses confirm Olpidium as the closest living zoosporic fungus to the non-flagellated, terrestrial fungi.</title>
        <authorList>
            <person name="Chang Y."/>
            <person name="Rochon D."/>
            <person name="Sekimoto S."/>
            <person name="Wang Y."/>
            <person name="Chovatia M."/>
            <person name="Sandor L."/>
            <person name="Salamov A."/>
            <person name="Grigoriev I.V."/>
            <person name="Stajich J.E."/>
            <person name="Spatafora J.W."/>
        </authorList>
    </citation>
    <scope>NUCLEOTIDE SEQUENCE [LARGE SCALE GENOMIC DNA]</scope>
    <source>
        <strain evidence="1">S191</strain>
    </source>
</reference>
<sequence>MPQLLLDGAQLRFPTLELRLGLRELVPFGGGSFQSLARRRQLRFHAFTLGLEVVQLVRFGGKVLLQLSRPQVGGSFVSLDPLERGLLLLELRLGGLEIDLEPLAQRGALLVLLLERLQFGGNRLELLAKLHLPLARAEEDLLLIGRSAPLCTERVLDGLLFRVQLRTQGFKPLTLGLLARRTLREFADAVLFLLELLVHPRDSPPRPFTQLHIHPSVLLDDPYRLELIQPPAVKAAAQIAAAGGLEARYDLRHAAVPDLLQIGEYAGPEEHLAVTDAVLVLFQRQRINQLRRRLAAVHVPLGYDARSKNFVPLPELSEEQTVRETGPANADALQDAVATKLVEHEARVKLARALLLVRDDATDEVGLGCVQLGHQRRKLLLMSLRDSAERPLLQDGAPRL</sequence>